<dbReference type="GO" id="GO:0016491">
    <property type="term" value="F:oxidoreductase activity"/>
    <property type="evidence" value="ECO:0007669"/>
    <property type="project" value="InterPro"/>
</dbReference>
<keyword evidence="2" id="KW-0119">Carbohydrate metabolism</keyword>
<sequence>MRILITGGAGFVGTQLAHRILEHEAPVGQVERLTLLDIAEPRAELLADERVDALVGPIGDQVANLGPLDLVFHLAGVVSGAAEADLDLGMQTNVDDTRALLDHLRAATEAGAAPATFVFTSSLAVFGEDPFLGQPAVIRDDTLPRPQSSYGAQKYIAELLVGDYGRRGLVHARTVRLQTVAVRPGAPNAAASSFVSGIVREPVAGVRAPLPVPADTPICLSSPVKTVDALVRAASASAEAWGSPTAVILPGLSTTPALMLEAMDRVSGQPLSDLVDEQIDPAIVAIVASWPGAFEPERALALGITAPDSVDAVIREYLELVGVPAVA</sequence>
<dbReference type="PANTHER" id="PTHR43103:SF3">
    <property type="entry name" value="ADP-L-GLYCERO-D-MANNO-HEPTOSE-6-EPIMERASE"/>
    <property type="match status" value="1"/>
</dbReference>
<keyword evidence="1" id="KW-0521">NADP</keyword>
<keyword evidence="5" id="KW-1185">Reference proteome</keyword>
<organism evidence="4 5">
    <name type="scientific">Agrococcus jejuensis</name>
    <dbReference type="NCBI Taxonomy" id="399736"/>
    <lineage>
        <taxon>Bacteria</taxon>
        <taxon>Bacillati</taxon>
        <taxon>Actinomycetota</taxon>
        <taxon>Actinomycetes</taxon>
        <taxon>Micrococcales</taxon>
        <taxon>Microbacteriaceae</taxon>
        <taxon>Agrococcus</taxon>
    </lineage>
</organism>
<dbReference type="SUPFAM" id="SSF51735">
    <property type="entry name" value="NAD(P)-binding Rossmann-fold domains"/>
    <property type="match status" value="1"/>
</dbReference>
<dbReference type="NCBIfam" id="NF043036">
    <property type="entry name" value="ErythonDh"/>
    <property type="match status" value="1"/>
</dbReference>
<dbReference type="Pfam" id="PF01370">
    <property type="entry name" value="Epimerase"/>
    <property type="match status" value="1"/>
</dbReference>
<dbReference type="Gene3D" id="3.40.50.720">
    <property type="entry name" value="NAD(P)-binding Rossmann-like Domain"/>
    <property type="match status" value="1"/>
</dbReference>
<evidence type="ECO:0000313" key="4">
    <source>
        <dbReference type="EMBL" id="SDH44031.1"/>
    </source>
</evidence>
<protein>
    <submittedName>
        <fullName evidence="4">Nucleoside-diphosphate-sugar epimerase</fullName>
    </submittedName>
</protein>
<proteinExistence type="predicted"/>
<feature type="domain" description="NAD-dependent epimerase/dehydratase" evidence="3">
    <location>
        <begin position="3"/>
        <end position="199"/>
    </location>
</feature>
<evidence type="ECO:0000256" key="1">
    <source>
        <dbReference type="ARBA" id="ARBA00022857"/>
    </source>
</evidence>
<dbReference type="InterPro" id="IPR001509">
    <property type="entry name" value="Epimerase_deHydtase"/>
</dbReference>
<dbReference type="Gene3D" id="3.90.25.10">
    <property type="entry name" value="UDP-galactose 4-epimerase, domain 1"/>
    <property type="match status" value="1"/>
</dbReference>
<evidence type="ECO:0000256" key="2">
    <source>
        <dbReference type="ARBA" id="ARBA00023277"/>
    </source>
</evidence>
<reference evidence="5" key="1">
    <citation type="submission" date="2016-10" db="EMBL/GenBank/DDBJ databases">
        <authorList>
            <person name="Varghese N."/>
            <person name="Submissions S."/>
        </authorList>
    </citation>
    <scope>NUCLEOTIDE SEQUENCE [LARGE SCALE GENOMIC DNA]</scope>
    <source>
        <strain evidence="5">DSM 22002</strain>
    </source>
</reference>
<dbReference type="AlphaFoldDB" id="A0A1G8CEW5"/>
<dbReference type="RefSeq" id="WP_092503446.1">
    <property type="nucleotide sequence ID" value="NZ_LT629695.1"/>
</dbReference>
<name>A0A1G8CEW5_9MICO</name>
<dbReference type="Proteomes" id="UP000198822">
    <property type="component" value="Chromosome I"/>
</dbReference>
<evidence type="ECO:0000313" key="5">
    <source>
        <dbReference type="Proteomes" id="UP000198822"/>
    </source>
</evidence>
<dbReference type="InterPro" id="IPR036291">
    <property type="entry name" value="NAD(P)-bd_dom_sf"/>
</dbReference>
<dbReference type="PANTHER" id="PTHR43103">
    <property type="entry name" value="NUCLEOSIDE-DIPHOSPHATE-SUGAR EPIMERASE"/>
    <property type="match status" value="1"/>
</dbReference>
<dbReference type="OrthoDB" id="9795501at2"/>
<gene>
    <name evidence="4" type="ORF">SAMN04489720_1268</name>
</gene>
<dbReference type="STRING" id="399736.SAMN04489720_1268"/>
<evidence type="ECO:0000259" key="3">
    <source>
        <dbReference type="Pfam" id="PF01370"/>
    </source>
</evidence>
<dbReference type="EMBL" id="LT629695">
    <property type="protein sequence ID" value="SDH44031.1"/>
    <property type="molecule type" value="Genomic_DNA"/>
</dbReference>
<dbReference type="InterPro" id="IPR050005">
    <property type="entry name" value="DenD"/>
</dbReference>
<accession>A0A1G8CEW5</accession>